<evidence type="ECO:0000256" key="2">
    <source>
        <dbReference type="PROSITE-ProRule" id="PRU00169"/>
    </source>
</evidence>
<dbReference type="PANTHER" id="PTHR44591">
    <property type="entry name" value="STRESS RESPONSE REGULATOR PROTEIN 1"/>
    <property type="match status" value="1"/>
</dbReference>
<protein>
    <submittedName>
        <fullName evidence="4">Response regulator receiver domain-containing protein</fullName>
    </submittedName>
</protein>
<dbReference type="RefSeq" id="WP_097125943.1">
    <property type="nucleotide sequence ID" value="NZ_OCNH01000001.1"/>
</dbReference>
<evidence type="ECO:0000313" key="4">
    <source>
        <dbReference type="EMBL" id="SOD83286.1"/>
    </source>
</evidence>
<dbReference type="GO" id="GO:0000160">
    <property type="term" value="P:phosphorelay signal transduction system"/>
    <property type="evidence" value="ECO:0007669"/>
    <property type="project" value="InterPro"/>
</dbReference>
<dbReference type="PANTHER" id="PTHR44591:SF3">
    <property type="entry name" value="RESPONSE REGULATORY DOMAIN-CONTAINING PROTEIN"/>
    <property type="match status" value="1"/>
</dbReference>
<evidence type="ECO:0000256" key="1">
    <source>
        <dbReference type="ARBA" id="ARBA00022553"/>
    </source>
</evidence>
<dbReference type="Pfam" id="PF00072">
    <property type="entry name" value="Response_reg"/>
    <property type="match status" value="1"/>
</dbReference>
<dbReference type="InterPro" id="IPR011006">
    <property type="entry name" value="CheY-like_superfamily"/>
</dbReference>
<dbReference type="InterPro" id="IPR050595">
    <property type="entry name" value="Bact_response_regulator"/>
</dbReference>
<name>A0A286FJP2_9BACT</name>
<dbReference type="CDD" id="cd00156">
    <property type="entry name" value="REC"/>
    <property type="match status" value="1"/>
</dbReference>
<dbReference type="Proteomes" id="UP000219452">
    <property type="component" value="Unassembled WGS sequence"/>
</dbReference>
<sequence length="132" mass="15157">MENAKQVIIIDDDDDDCLFLEQGLQNKTSNVVICRFVSGDEFINSRLWQKEEHSYKLILLEFILPGEDGLDWLKLFLKHECCQNIPVVMYSSLAIEPQTCKQAGAADYITKPCDLNELDQVSEKICLSWLLD</sequence>
<comment type="caution">
    <text evidence="2">Lacks conserved residue(s) required for the propagation of feature annotation.</text>
</comment>
<dbReference type="AlphaFoldDB" id="A0A286FJP2"/>
<dbReference type="OrthoDB" id="957354at2"/>
<accession>A0A286FJP2</accession>
<reference evidence="5" key="1">
    <citation type="submission" date="2017-09" db="EMBL/GenBank/DDBJ databases">
        <authorList>
            <person name="Varghese N."/>
            <person name="Submissions S."/>
        </authorList>
    </citation>
    <scope>NUCLEOTIDE SEQUENCE [LARGE SCALE GENOMIC DNA]</scope>
    <source>
        <strain evidence="5">DSM 29961</strain>
    </source>
</reference>
<gene>
    <name evidence="4" type="ORF">SAMN06269250_2425</name>
</gene>
<dbReference type="SMART" id="SM00448">
    <property type="entry name" value="REC"/>
    <property type="match status" value="1"/>
</dbReference>
<feature type="domain" description="Response regulatory" evidence="3">
    <location>
        <begin position="6"/>
        <end position="126"/>
    </location>
</feature>
<dbReference type="InterPro" id="IPR001789">
    <property type="entry name" value="Sig_transdc_resp-reg_receiver"/>
</dbReference>
<keyword evidence="5" id="KW-1185">Reference proteome</keyword>
<evidence type="ECO:0000259" key="3">
    <source>
        <dbReference type="PROSITE" id="PS50110"/>
    </source>
</evidence>
<dbReference type="SUPFAM" id="SSF52172">
    <property type="entry name" value="CheY-like"/>
    <property type="match status" value="1"/>
</dbReference>
<proteinExistence type="predicted"/>
<keyword evidence="1" id="KW-0597">Phosphoprotein</keyword>
<evidence type="ECO:0000313" key="5">
    <source>
        <dbReference type="Proteomes" id="UP000219452"/>
    </source>
</evidence>
<dbReference type="PROSITE" id="PS50110">
    <property type="entry name" value="RESPONSE_REGULATORY"/>
    <property type="match status" value="1"/>
</dbReference>
<dbReference type="Gene3D" id="3.40.50.2300">
    <property type="match status" value="1"/>
</dbReference>
<organism evidence="4 5">
    <name type="scientific">Spirosoma fluviale</name>
    <dbReference type="NCBI Taxonomy" id="1597977"/>
    <lineage>
        <taxon>Bacteria</taxon>
        <taxon>Pseudomonadati</taxon>
        <taxon>Bacteroidota</taxon>
        <taxon>Cytophagia</taxon>
        <taxon>Cytophagales</taxon>
        <taxon>Cytophagaceae</taxon>
        <taxon>Spirosoma</taxon>
    </lineage>
</organism>
<dbReference type="EMBL" id="OCNH01000001">
    <property type="protein sequence ID" value="SOD83286.1"/>
    <property type="molecule type" value="Genomic_DNA"/>
</dbReference>